<evidence type="ECO:0000256" key="1">
    <source>
        <dbReference type="ARBA" id="ARBA00004123"/>
    </source>
</evidence>
<evidence type="ECO:0000256" key="5">
    <source>
        <dbReference type="ARBA" id="ARBA00022490"/>
    </source>
</evidence>
<dbReference type="GO" id="GO:0031267">
    <property type="term" value="F:small GTPase binding"/>
    <property type="evidence" value="ECO:0007669"/>
    <property type="project" value="InterPro"/>
</dbReference>
<protein>
    <submittedName>
        <fullName evidence="9">TSA: Wollemia nobilis Ref_Wollemi_Transcript_13726_3457 transcribed RNA sequence</fullName>
    </submittedName>
</protein>
<evidence type="ECO:0000259" key="8">
    <source>
        <dbReference type="PROSITE" id="PS50166"/>
    </source>
</evidence>
<dbReference type="InterPro" id="IPR001494">
    <property type="entry name" value="Importin-beta_N"/>
</dbReference>
<dbReference type="GO" id="GO:0005829">
    <property type="term" value="C:cytosol"/>
    <property type="evidence" value="ECO:0007669"/>
    <property type="project" value="TreeGrafter"/>
</dbReference>
<name>A0A0C9S7F6_9CONI</name>
<evidence type="ECO:0000256" key="2">
    <source>
        <dbReference type="ARBA" id="ARBA00004496"/>
    </source>
</evidence>
<dbReference type="PROSITE" id="PS50166">
    <property type="entry name" value="IMPORTIN_B_NT"/>
    <property type="match status" value="1"/>
</dbReference>
<accession>A0A0C9S7F6</accession>
<proteinExistence type="inferred from homology"/>
<evidence type="ECO:0000313" key="9">
    <source>
        <dbReference type="EMBL" id="JAG87043.1"/>
    </source>
</evidence>
<dbReference type="GO" id="GO:0005635">
    <property type="term" value="C:nuclear envelope"/>
    <property type="evidence" value="ECO:0007669"/>
    <property type="project" value="TreeGrafter"/>
</dbReference>
<dbReference type="GO" id="GO:0006611">
    <property type="term" value="P:protein export from nucleus"/>
    <property type="evidence" value="ECO:0007669"/>
    <property type="project" value="TreeGrafter"/>
</dbReference>
<dbReference type="Pfam" id="PF03810">
    <property type="entry name" value="IBN_N"/>
    <property type="match status" value="1"/>
</dbReference>
<dbReference type="GO" id="GO:0006606">
    <property type="term" value="P:protein import into nucleus"/>
    <property type="evidence" value="ECO:0007669"/>
    <property type="project" value="TreeGrafter"/>
</dbReference>
<dbReference type="PANTHER" id="PTHR10997">
    <property type="entry name" value="IMPORTIN-7, 8, 11"/>
    <property type="match status" value="1"/>
</dbReference>
<feature type="domain" description="Importin N-terminal" evidence="8">
    <location>
        <begin position="29"/>
        <end position="107"/>
    </location>
</feature>
<comment type="subcellular location">
    <subcellularLocation>
        <location evidence="2">Cytoplasm</location>
    </subcellularLocation>
    <subcellularLocation>
        <location evidence="1">Nucleus</location>
    </subcellularLocation>
</comment>
<evidence type="ECO:0000256" key="3">
    <source>
        <dbReference type="ARBA" id="ARBA00008669"/>
    </source>
</evidence>
<reference evidence="9" key="1">
    <citation type="submission" date="2015-02" db="EMBL/GenBank/DDBJ databases">
        <title>A transcriptome of Wollemia nobilis - a relic of Gondwana.</title>
        <authorList>
            <person name="Chia J.Y."/>
            <person name="Leong Y.S."/>
            <person name="Abdul Karim S."/>
            <person name="Wan Azmi N."/>
            <person name="Hercus R."/>
            <person name="Croft L."/>
        </authorList>
    </citation>
    <scope>NUCLEOTIDE SEQUENCE</scope>
    <source>
        <strain evidence="9">MaeBrown</strain>
        <tissue evidence="9">Leaf</tissue>
    </source>
</reference>
<dbReference type="Gene3D" id="1.25.10.10">
    <property type="entry name" value="Leucine-rich Repeat Variant"/>
    <property type="match status" value="1"/>
</dbReference>
<dbReference type="EMBL" id="GCHU01013648">
    <property type="protein sequence ID" value="JAG87043.1"/>
    <property type="molecule type" value="Transcribed_RNA"/>
</dbReference>
<dbReference type="InterPro" id="IPR005043">
    <property type="entry name" value="XPO2_C"/>
</dbReference>
<keyword evidence="4" id="KW-0813">Transport</keyword>
<organism evidence="9">
    <name type="scientific">Wollemia nobilis</name>
    <dbReference type="NCBI Taxonomy" id="56998"/>
    <lineage>
        <taxon>Eukaryota</taxon>
        <taxon>Viridiplantae</taxon>
        <taxon>Streptophyta</taxon>
        <taxon>Embryophyta</taxon>
        <taxon>Tracheophyta</taxon>
        <taxon>Spermatophyta</taxon>
        <taxon>Pinopsida</taxon>
        <taxon>Pinidae</taxon>
        <taxon>Conifers II</taxon>
        <taxon>Araucariales</taxon>
        <taxon>Araucariaceae</taxon>
        <taxon>Wollemia</taxon>
    </lineage>
</organism>
<keyword evidence="5" id="KW-0963">Cytoplasm</keyword>
<evidence type="ECO:0000256" key="4">
    <source>
        <dbReference type="ARBA" id="ARBA00022448"/>
    </source>
</evidence>
<evidence type="ECO:0000256" key="6">
    <source>
        <dbReference type="ARBA" id="ARBA00022927"/>
    </source>
</evidence>
<sequence length="964" mass="109331">MQYTAETVQSLSQCFLQTLVPNPEPRRQAEDFLKQAADQPGYGITILRLLSEPSVDEQVRQSAAVNFKNHVRYRWAAQDPESPPDFALIQEPEKEQIKGLIVGTMLSAQPRVQSQLSEALAIISKHDFPKTWQTLLPELVSNLRSSTDYAVINGILHTANSIFKKFRYAYKSNDLYIDLKYCLDGFAAPLLDIFLRTGELVAANLQNAVILGPLFECQRLCCRIFYSLNSQELPEFFENHMKEWMGEFRTYLITPYPALGDSEEVVDHLRAAICENINLYMEKNEEEFRDYLKDFASAIWSLLMTISSAPSRDRLAVTAIKFLTTVSKSVHHALFSSVEILQQICQSIVVPNVMIREEEEELFEMNHVEYIRRDIEGSDLDTRRRMACELVKGLGTHHREQVMAMISMHIQNLQAKSTSNPTENWKEKDCAIYLVVSLAAKQAPGAAVSTDLVNFEQFVMSMIMPELQSEDVHSQPILKADALKFLTTFRYQIPKATSLSLILHVMRFLLSESNVVHSYAANCIEKMLLVRDGNQLRYTSADVNQFLQPLMTNLFNTLKLSESQENSYVMKCIMRVLGIADLTGELAIACLTGLTSILNEVCKNPKNPTFNHYLFESVAALVRRSCEREPALLTSCEANLFPVLQTILVQDVTEFLPYALQLLAQLIEINRPPLPPTYMQIFQLLLSPETWQKKANVPALVRLLQAYLQKSPQELSQEGRLSQVLGIFQKLISSKSTDHLGFFILNTTIENLSYEVLSPYLRQIWTTLFLRIENQHTLKFVKSLIIFMSLFLVKHGHVLLADSINSIQPNLFIMILERFWVPTLKSITGVLETKLCSVASTRLLCESLTLMDDSCALLWGKMLDSIMSLIVRPEEERVEEEIEVPDLEETMGYTPAFAQLYNAGKKEEDPVKDINDLKGFLVTSLAGISARAPGKYPAIIQQSLEPSNQVALVQFCSTYGFNIA</sequence>
<comment type="similarity">
    <text evidence="3">Belongs to the XPO2/CSE1 family.</text>
</comment>
<dbReference type="AlphaFoldDB" id="A0A0C9S7F6"/>
<dbReference type="SMART" id="SM00913">
    <property type="entry name" value="IBN_N"/>
    <property type="match status" value="1"/>
</dbReference>
<dbReference type="InterPro" id="IPR016024">
    <property type="entry name" value="ARM-type_fold"/>
</dbReference>
<dbReference type="Pfam" id="PF08506">
    <property type="entry name" value="Cse1"/>
    <property type="match status" value="1"/>
</dbReference>
<keyword evidence="6" id="KW-0653">Protein transport</keyword>
<evidence type="ECO:0000256" key="7">
    <source>
        <dbReference type="ARBA" id="ARBA00023242"/>
    </source>
</evidence>
<dbReference type="SUPFAM" id="SSF48371">
    <property type="entry name" value="ARM repeat"/>
    <property type="match status" value="1"/>
</dbReference>
<dbReference type="PANTHER" id="PTHR10997:SF8">
    <property type="entry name" value="EXPORTIN-2"/>
    <property type="match status" value="1"/>
</dbReference>
<keyword evidence="7" id="KW-0539">Nucleus</keyword>
<dbReference type="InterPro" id="IPR011989">
    <property type="entry name" value="ARM-like"/>
</dbReference>
<dbReference type="FunFam" id="1.25.10.10:FF:000057">
    <property type="entry name" value="Exportin-2 isoform 1"/>
    <property type="match status" value="1"/>
</dbReference>
<dbReference type="GO" id="GO:0005049">
    <property type="term" value="F:nuclear export signal receptor activity"/>
    <property type="evidence" value="ECO:0007669"/>
    <property type="project" value="TreeGrafter"/>
</dbReference>
<dbReference type="InterPro" id="IPR013713">
    <property type="entry name" value="XPO2_central"/>
</dbReference>
<dbReference type="Pfam" id="PF03378">
    <property type="entry name" value="CAS_CSE1"/>
    <property type="match status" value="1"/>
</dbReference>